<protein>
    <submittedName>
        <fullName evidence="2">(pine wood nematode) hypothetical protein</fullName>
    </submittedName>
</protein>
<accession>A0A1I7RNI6</accession>
<evidence type="ECO:0000256" key="1">
    <source>
        <dbReference type="SAM" id="Phobius"/>
    </source>
</evidence>
<feature type="transmembrane region" description="Helical" evidence="1">
    <location>
        <begin position="280"/>
        <end position="300"/>
    </location>
</feature>
<gene>
    <name evidence="2" type="ORF">BXYJ_LOCUS12199</name>
</gene>
<feature type="transmembrane region" description="Helical" evidence="1">
    <location>
        <begin position="244"/>
        <end position="265"/>
    </location>
</feature>
<feature type="transmembrane region" description="Helical" evidence="1">
    <location>
        <begin position="46"/>
        <end position="65"/>
    </location>
</feature>
<dbReference type="WBParaSite" id="BXY_0227200.1">
    <property type="protein sequence ID" value="BXY_0227200.1"/>
    <property type="gene ID" value="BXY_0227200"/>
</dbReference>
<evidence type="ECO:0000313" key="5">
    <source>
        <dbReference type="WBParaSite" id="BXY_0227200.1"/>
    </source>
</evidence>
<dbReference type="Proteomes" id="UP000659654">
    <property type="component" value="Unassembled WGS sequence"/>
</dbReference>
<name>A0A1I7RNI6_BURXY</name>
<dbReference type="AlphaFoldDB" id="A0A1I7RNI6"/>
<dbReference type="PANTHER" id="PTHR22943:SF248">
    <property type="entry name" value="SEVEN TM RECEPTOR"/>
    <property type="match status" value="1"/>
</dbReference>
<dbReference type="SUPFAM" id="SSF81321">
    <property type="entry name" value="Family A G protein-coupled receptor-like"/>
    <property type="match status" value="1"/>
</dbReference>
<organism evidence="3 5">
    <name type="scientific">Bursaphelenchus xylophilus</name>
    <name type="common">Pinewood nematode worm</name>
    <name type="synonym">Aphelenchoides xylophilus</name>
    <dbReference type="NCBI Taxonomy" id="6326"/>
    <lineage>
        <taxon>Eukaryota</taxon>
        <taxon>Metazoa</taxon>
        <taxon>Ecdysozoa</taxon>
        <taxon>Nematoda</taxon>
        <taxon>Chromadorea</taxon>
        <taxon>Rhabditida</taxon>
        <taxon>Tylenchina</taxon>
        <taxon>Tylenchomorpha</taxon>
        <taxon>Aphelenchoidea</taxon>
        <taxon>Aphelenchoididae</taxon>
        <taxon>Bursaphelenchus</taxon>
    </lineage>
</organism>
<evidence type="ECO:0000313" key="2">
    <source>
        <dbReference type="EMBL" id="CAD5232108.1"/>
    </source>
</evidence>
<proteinExistence type="predicted"/>
<sequence length="341" mass="39235">MFEYDCNDGYGNDLVEYTLFVFAVAANVSSLILFKKLITGENRYGCMLKINCTFMLINTFTKIFTRVHFYTIDGMMFVRIQGPHLKYLLRDAPMILHYAVVVIDKITCYCALFITIIPFVYRYIVITKNRVPTFRDYLLIIVSLLSMSSVLASIPALFSYINRDQIFEVMGIQPNITFLGCVNPPIPYMASMGETMIEHLKGSTLLIVVVSSYMVIYYCTTAVARHIHHSEPVSMRTKCMQERLLYAMRIQAVIPTFFSLIPFLLSEVATLTGFYPNEALFVLYLSLFTLNFINPLLVLITIKESRQILFCCFDRQKKRIHSTQSLYSVSHGSLPWKKITV</sequence>
<keyword evidence="1" id="KW-1133">Transmembrane helix</keyword>
<keyword evidence="1" id="KW-0472">Membrane</keyword>
<keyword evidence="4" id="KW-1185">Reference proteome</keyword>
<feature type="transmembrane region" description="Helical" evidence="1">
    <location>
        <begin position="205"/>
        <end position="224"/>
    </location>
</feature>
<dbReference type="EMBL" id="CAJFDI010000005">
    <property type="protein sequence ID" value="CAD5232108.1"/>
    <property type="molecule type" value="Genomic_DNA"/>
</dbReference>
<dbReference type="Proteomes" id="UP000095284">
    <property type="component" value="Unplaced"/>
</dbReference>
<dbReference type="InterPro" id="IPR019428">
    <property type="entry name" value="7TM_GPCR_serpentine_rcpt_Str"/>
</dbReference>
<reference evidence="2" key="2">
    <citation type="submission" date="2020-09" db="EMBL/GenBank/DDBJ databases">
        <authorList>
            <person name="Kikuchi T."/>
        </authorList>
    </citation>
    <scope>NUCLEOTIDE SEQUENCE</scope>
    <source>
        <strain evidence="2">Ka4C1</strain>
    </source>
</reference>
<dbReference type="PANTHER" id="PTHR22943">
    <property type="entry name" value="7-TRANSMEMBRANE DOMAIN RECEPTOR C.ELEGANS"/>
    <property type="match status" value="1"/>
</dbReference>
<reference evidence="5" key="1">
    <citation type="submission" date="2016-11" db="UniProtKB">
        <authorList>
            <consortium name="WormBaseParasite"/>
        </authorList>
    </citation>
    <scope>IDENTIFICATION</scope>
</reference>
<evidence type="ECO:0000313" key="3">
    <source>
        <dbReference type="Proteomes" id="UP000095284"/>
    </source>
</evidence>
<dbReference type="Pfam" id="PF10326">
    <property type="entry name" value="7TM_GPCR_Str"/>
    <property type="match status" value="1"/>
</dbReference>
<evidence type="ECO:0000313" key="4">
    <source>
        <dbReference type="Proteomes" id="UP000659654"/>
    </source>
</evidence>
<keyword evidence="1" id="KW-0812">Transmembrane</keyword>
<dbReference type="EMBL" id="CAJFCV020000005">
    <property type="protein sequence ID" value="CAG9124054.1"/>
    <property type="molecule type" value="Genomic_DNA"/>
</dbReference>
<dbReference type="Proteomes" id="UP000582659">
    <property type="component" value="Unassembled WGS sequence"/>
</dbReference>
<dbReference type="OrthoDB" id="10468926at2759"/>
<feature type="transmembrane region" description="Helical" evidence="1">
    <location>
        <begin position="95"/>
        <end position="125"/>
    </location>
</feature>
<dbReference type="SMR" id="A0A1I7RNI6"/>
<feature type="transmembrane region" description="Helical" evidence="1">
    <location>
        <begin position="17"/>
        <end position="34"/>
    </location>
</feature>
<feature type="transmembrane region" description="Helical" evidence="1">
    <location>
        <begin position="137"/>
        <end position="161"/>
    </location>
</feature>